<keyword evidence="10" id="KW-1185">Reference proteome</keyword>
<evidence type="ECO:0000256" key="3">
    <source>
        <dbReference type="ARBA" id="ARBA00022448"/>
    </source>
</evidence>
<dbReference type="PANTHER" id="PTHR30003">
    <property type="entry name" value="L-LACTATE PERMEASE"/>
    <property type="match status" value="1"/>
</dbReference>
<name>A0A2U3D957_SULT2</name>
<feature type="transmembrane region" description="Helical" evidence="8">
    <location>
        <begin position="170"/>
        <end position="193"/>
    </location>
</feature>
<comment type="caution">
    <text evidence="9">The sequence shown here is derived from an EMBL/GenBank/DDBJ whole genome shotgun (WGS) entry which is preliminary data.</text>
</comment>
<feature type="transmembrane region" description="Helical" evidence="8">
    <location>
        <begin position="116"/>
        <end position="135"/>
    </location>
</feature>
<feature type="transmembrane region" description="Helical" evidence="8">
    <location>
        <begin position="141"/>
        <end position="163"/>
    </location>
</feature>
<dbReference type="GO" id="GO:0015129">
    <property type="term" value="F:lactate transmembrane transporter activity"/>
    <property type="evidence" value="ECO:0007669"/>
    <property type="project" value="UniProtKB-UniRule"/>
</dbReference>
<keyword evidence="5 8" id="KW-0812">Transmembrane</keyword>
<comment type="similarity">
    <text evidence="2 8">Belongs to the lactate permease family.</text>
</comment>
<keyword evidence="6 8" id="KW-1133">Transmembrane helix</keyword>
<proteinExistence type="inferred from homology"/>
<evidence type="ECO:0000256" key="5">
    <source>
        <dbReference type="ARBA" id="ARBA00022692"/>
    </source>
</evidence>
<keyword evidence="4 8" id="KW-1003">Cell membrane</keyword>
<gene>
    <name evidence="9" type="ORF">BM613_06300</name>
</gene>
<dbReference type="GO" id="GO:0005886">
    <property type="term" value="C:plasma membrane"/>
    <property type="evidence" value="ECO:0007669"/>
    <property type="project" value="UniProtKB-SubCell"/>
</dbReference>
<comment type="subcellular location">
    <subcellularLocation>
        <location evidence="1 8">Cell membrane</location>
        <topology evidence="1 8">Multi-pass membrane protein</topology>
    </subcellularLocation>
</comment>
<evidence type="ECO:0000256" key="8">
    <source>
        <dbReference type="RuleBase" id="RU365092"/>
    </source>
</evidence>
<dbReference type="GO" id="GO:0015295">
    <property type="term" value="F:solute:proton symporter activity"/>
    <property type="evidence" value="ECO:0007669"/>
    <property type="project" value="TreeGrafter"/>
</dbReference>
<sequence length="547" mass="58879">MFDQLLTPVGHSLFGSFLVGFIPIAVVLVLLGIIRTPAWIAALSGLVVGMIVAFTVWQIPAHLAFSAVALGAVFAVWPIMWIVFAAMWLYNISQRTGSFELFRRWMYKNATNDRRLQVLIIAYAFGALMEGIAGFGTPVAIASALLVGLGFPVLEAVVLTLIFDTAPVAFGALGVPIVSLGAVTGLPVANLSAMVGRQLPLFAFLLPFYVLLVMGGWKSLKGAWPAALVGGFAYAATQFLVSNFIGPQLPDVLAAMVALVSLVLFTRIWKPKDSDQFQSYIHQANLETAAATELSSQQAATGLSGNQIWRAWAPWILITATVIVWTFLGIASIGVQNVKWPGLNKLIYLTLYHKSYVAVWSFQPLGSGTPILVALIITALVLKTGWKTFWLAAADTWEQLKFPILTVMEIVALAYLYNYSGMAYTLGLAVATLGALFPFFSGFLGWIACFLTGSDTSSNVLFGNLQVVAAKQLHLSPTLMAATNSSGAVMSKMISPQNVSTGVSTGALRNQEGKVIRRTFIHSLVLTALLGILVVLQTHVLSFMVPK</sequence>
<dbReference type="Proteomes" id="UP000245380">
    <property type="component" value="Unassembled WGS sequence"/>
</dbReference>
<organism evidence="9 10">
    <name type="scientific">Sulfoacidibacillus thermotolerans</name>
    <name type="common">Acidibacillus sulfuroxidans</name>
    <dbReference type="NCBI Taxonomy" id="1765684"/>
    <lineage>
        <taxon>Bacteria</taxon>
        <taxon>Bacillati</taxon>
        <taxon>Bacillota</taxon>
        <taxon>Bacilli</taxon>
        <taxon>Bacillales</taxon>
        <taxon>Alicyclobacillaceae</taxon>
        <taxon>Sulfoacidibacillus</taxon>
    </lineage>
</organism>
<evidence type="ECO:0000256" key="7">
    <source>
        <dbReference type="ARBA" id="ARBA00023136"/>
    </source>
</evidence>
<dbReference type="InterPro" id="IPR003804">
    <property type="entry name" value="Lactate_perm"/>
</dbReference>
<dbReference type="Pfam" id="PF02652">
    <property type="entry name" value="Lactate_perm"/>
    <property type="match status" value="1"/>
</dbReference>
<keyword evidence="7 8" id="KW-0472">Membrane</keyword>
<feature type="transmembrane region" description="Helical" evidence="8">
    <location>
        <begin position="38"/>
        <end position="57"/>
    </location>
</feature>
<evidence type="ECO:0000256" key="6">
    <source>
        <dbReference type="ARBA" id="ARBA00022989"/>
    </source>
</evidence>
<keyword evidence="3 8" id="KW-0813">Transport</keyword>
<feature type="transmembrane region" description="Helical" evidence="8">
    <location>
        <begin position="524"/>
        <end position="545"/>
    </location>
</feature>
<dbReference type="AlphaFoldDB" id="A0A2U3D957"/>
<feature type="transmembrane region" description="Helical" evidence="8">
    <location>
        <begin position="312"/>
        <end position="335"/>
    </location>
</feature>
<evidence type="ECO:0000313" key="10">
    <source>
        <dbReference type="Proteomes" id="UP000245380"/>
    </source>
</evidence>
<feature type="transmembrane region" description="Helical" evidence="8">
    <location>
        <begin position="426"/>
        <end position="451"/>
    </location>
</feature>
<feature type="transmembrane region" description="Helical" evidence="8">
    <location>
        <begin position="12"/>
        <end position="31"/>
    </location>
</feature>
<dbReference type="OrthoDB" id="9761056at2"/>
<accession>A0A2U3D957</accession>
<evidence type="ECO:0000313" key="9">
    <source>
        <dbReference type="EMBL" id="PWI57801.1"/>
    </source>
</evidence>
<evidence type="ECO:0000256" key="4">
    <source>
        <dbReference type="ARBA" id="ARBA00022475"/>
    </source>
</evidence>
<feature type="transmembrane region" description="Helical" evidence="8">
    <location>
        <begin position="63"/>
        <end position="90"/>
    </location>
</feature>
<comment type="function">
    <text evidence="8">Uptake of L-lactate across the membrane. Can also transport D-lactate and glycolate.</text>
</comment>
<feature type="transmembrane region" description="Helical" evidence="8">
    <location>
        <begin position="252"/>
        <end position="269"/>
    </location>
</feature>
<feature type="transmembrane region" description="Helical" evidence="8">
    <location>
        <begin position="199"/>
        <end position="217"/>
    </location>
</feature>
<evidence type="ECO:0000256" key="1">
    <source>
        <dbReference type="ARBA" id="ARBA00004651"/>
    </source>
</evidence>
<feature type="transmembrane region" description="Helical" evidence="8">
    <location>
        <begin position="355"/>
        <end position="382"/>
    </location>
</feature>
<dbReference type="NCBIfam" id="TIGR00795">
    <property type="entry name" value="lctP"/>
    <property type="match status" value="1"/>
</dbReference>
<protein>
    <recommendedName>
        <fullName evidence="8">L-lactate permease</fullName>
    </recommendedName>
</protein>
<evidence type="ECO:0000256" key="2">
    <source>
        <dbReference type="ARBA" id="ARBA00010100"/>
    </source>
</evidence>
<reference evidence="9 10" key="1">
    <citation type="submission" date="2016-11" db="EMBL/GenBank/DDBJ databases">
        <title>Comparative genomics of Acidibacillus ferroxidans species.</title>
        <authorList>
            <person name="Oliveira G."/>
            <person name="Nunes G."/>
            <person name="Oliveira R."/>
            <person name="Araujo F."/>
            <person name="Salim A."/>
            <person name="Scholte L."/>
            <person name="Morais D."/>
            <person name="Nancucheo I."/>
            <person name="Johnson D.B."/>
            <person name="Grail B."/>
            <person name="Bittencourt J."/>
            <person name="Valadares R."/>
        </authorList>
    </citation>
    <scope>NUCLEOTIDE SEQUENCE [LARGE SCALE GENOMIC DNA]</scope>
    <source>
        <strain evidence="9 10">Y002</strain>
    </source>
</reference>
<dbReference type="EMBL" id="MPDK01000008">
    <property type="protein sequence ID" value="PWI57801.1"/>
    <property type="molecule type" value="Genomic_DNA"/>
</dbReference>
<feature type="transmembrane region" description="Helical" evidence="8">
    <location>
        <begin position="224"/>
        <end position="246"/>
    </location>
</feature>
<feature type="transmembrane region" description="Helical" evidence="8">
    <location>
        <begin position="402"/>
        <end position="420"/>
    </location>
</feature>
<dbReference type="PANTHER" id="PTHR30003:SF0">
    <property type="entry name" value="GLYCOLATE PERMEASE GLCA-RELATED"/>
    <property type="match status" value="1"/>
</dbReference>